<dbReference type="PANTHER" id="PTHR43222:SF2">
    <property type="entry name" value="NUDIX HYDROLASE 23, CHLOROPLASTIC"/>
    <property type="match status" value="1"/>
</dbReference>
<dbReference type="OrthoDB" id="9810968at2"/>
<reference evidence="2 3" key="1">
    <citation type="submission" date="2019-07" db="EMBL/GenBank/DDBJ databases">
        <title>Whole genome shotgun sequence of Meiothermus hypogaeus NBRC 106114.</title>
        <authorList>
            <person name="Hosoyama A."/>
            <person name="Uohara A."/>
            <person name="Ohji S."/>
            <person name="Ichikawa N."/>
        </authorList>
    </citation>
    <scope>NUCLEOTIDE SEQUENCE [LARGE SCALE GENOMIC DNA]</scope>
    <source>
        <strain evidence="2 3">NBRC 106114</strain>
    </source>
</reference>
<dbReference type="AlphaFoldDB" id="A0A511R5W8"/>
<name>A0A511R5W8_9DEIN</name>
<proteinExistence type="predicted"/>
<dbReference type="InterPro" id="IPR015797">
    <property type="entry name" value="NUDIX_hydrolase-like_dom_sf"/>
</dbReference>
<dbReference type="EMBL" id="BJXL01000116">
    <property type="protein sequence ID" value="GEM84637.1"/>
    <property type="molecule type" value="Genomic_DNA"/>
</dbReference>
<evidence type="ECO:0000259" key="1">
    <source>
        <dbReference type="PROSITE" id="PS51462"/>
    </source>
</evidence>
<accession>A0A511R5W8</accession>
<evidence type="ECO:0000313" key="2">
    <source>
        <dbReference type="EMBL" id="GEM84637.1"/>
    </source>
</evidence>
<dbReference type="InterPro" id="IPR000086">
    <property type="entry name" value="NUDIX_hydrolase_dom"/>
</dbReference>
<organism evidence="2 3">
    <name type="scientific">Meiothermus hypogaeus NBRC 106114</name>
    <dbReference type="NCBI Taxonomy" id="1227553"/>
    <lineage>
        <taxon>Bacteria</taxon>
        <taxon>Thermotogati</taxon>
        <taxon>Deinococcota</taxon>
        <taxon>Deinococci</taxon>
        <taxon>Thermales</taxon>
        <taxon>Thermaceae</taxon>
        <taxon>Meiothermus</taxon>
    </lineage>
</organism>
<dbReference type="Proteomes" id="UP000321197">
    <property type="component" value="Unassembled WGS sequence"/>
</dbReference>
<evidence type="ECO:0000313" key="3">
    <source>
        <dbReference type="Proteomes" id="UP000321197"/>
    </source>
</evidence>
<feature type="domain" description="Nudix hydrolase" evidence="1">
    <location>
        <begin position="32"/>
        <end position="163"/>
    </location>
</feature>
<dbReference type="Gene3D" id="3.90.79.10">
    <property type="entry name" value="Nucleoside Triphosphate Pyrophosphohydrolase"/>
    <property type="match status" value="1"/>
</dbReference>
<sequence>MQQELLELAQRFGRPYENTQNLGSNSYLAISRTRIAEVCLVYQRPSGKFLTITKPFYPAGIYRLPTGSILPGESVLEALERESWQETGLQAQILRYLAHITYQHNEGRLFHSYVFLLAAESTPRPQDHLEQISNFREVSAPGLLEIALNLEGLPPHFSKELGATWADWGKFRAVVHQVAAQALTQHQAI</sequence>
<gene>
    <name evidence="2" type="ORF">MHY01S_28030</name>
</gene>
<dbReference type="RefSeq" id="WP_119341267.1">
    <property type="nucleotide sequence ID" value="NZ_BJXL01000116.1"/>
</dbReference>
<comment type="caution">
    <text evidence="2">The sequence shown here is derived from an EMBL/GenBank/DDBJ whole genome shotgun (WGS) entry which is preliminary data.</text>
</comment>
<protein>
    <submittedName>
        <fullName evidence="2">NUDIX hydrolase</fullName>
    </submittedName>
</protein>
<dbReference type="GO" id="GO:0016787">
    <property type="term" value="F:hydrolase activity"/>
    <property type="evidence" value="ECO:0007669"/>
    <property type="project" value="UniProtKB-KW"/>
</dbReference>
<dbReference type="PROSITE" id="PS51462">
    <property type="entry name" value="NUDIX"/>
    <property type="match status" value="1"/>
</dbReference>
<dbReference type="Pfam" id="PF00293">
    <property type="entry name" value="NUDIX"/>
    <property type="match status" value="1"/>
</dbReference>
<dbReference type="PANTHER" id="PTHR43222">
    <property type="entry name" value="NUDIX HYDROLASE 23"/>
    <property type="match status" value="1"/>
</dbReference>
<dbReference type="SUPFAM" id="SSF55811">
    <property type="entry name" value="Nudix"/>
    <property type="match status" value="1"/>
</dbReference>
<keyword evidence="2" id="KW-0378">Hydrolase</keyword>